<feature type="transmembrane region" description="Helical" evidence="11">
    <location>
        <begin position="389"/>
        <end position="411"/>
    </location>
</feature>
<evidence type="ECO:0000256" key="8">
    <source>
        <dbReference type="ARBA" id="ARBA00049551"/>
    </source>
</evidence>
<keyword evidence="10" id="KW-0830">Ubiquinone</keyword>
<dbReference type="InterPro" id="IPR018086">
    <property type="entry name" value="NADH_UbQ_OxRdtase_su1_CS"/>
</dbReference>
<dbReference type="GO" id="GO:0008137">
    <property type="term" value="F:NADH dehydrogenase (ubiquinone) activity"/>
    <property type="evidence" value="ECO:0007669"/>
    <property type="project" value="UniProtKB-UniRule"/>
</dbReference>
<comment type="caution">
    <text evidence="11">Lacks conserved residue(s) required for the propagation of feature annotation.</text>
</comment>
<keyword evidence="10 12" id="KW-0496">Mitochondrion</keyword>
<dbReference type="GO" id="GO:0005743">
    <property type="term" value="C:mitochondrial inner membrane"/>
    <property type="evidence" value="ECO:0007669"/>
    <property type="project" value="UniProtKB-SubCell"/>
</dbReference>
<proteinExistence type="inferred from homology"/>
<comment type="subcellular location">
    <subcellularLocation>
        <location evidence="1">Membrane</location>
        <topology evidence="1">Multi-pass membrane protein</topology>
    </subcellularLocation>
    <subcellularLocation>
        <location evidence="9">Mitochondrion inner membrane</location>
        <topology evidence="9">Multi-pass membrane protein</topology>
    </subcellularLocation>
    <subcellularLocation>
        <location evidence="11">Mitochondrion membrane</location>
        <topology evidence="11">Multi-pass membrane protein</topology>
    </subcellularLocation>
</comment>
<feature type="transmembrane region" description="Helical" evidence="11">
    <location>
        <begin position="268"/>
        <end position="286"/>
    </location>
</feature>
<comment type="catalytic activity">
    <reaction evidence="8 10">
        <text>a ubiquinone + NADH + 5 H(+)(in) = a ubiquinol + NAD(+) + 4 H(+)(out)</text>
        <dbReference type="Rhea" id="RHEA:29091"/>
        <dbReference type="Rhea" id="RHEA-COMP:9565"/>
        <dbReference type="Rhea" id="RHEA-COMP:9566"/>
        <dbReference type="ChEBI" id="CHEBI:15378"/>
        <dbReference type="ChEBI" id="CHEBI:16389"/>
        <dbReference type="ChEBI" id="CHEBI:17976"/>
        <dbReference type="ChEBI" id="CHEBI:57540"/>
        <dbReference type="ChEBI" id="CHEBI:57945"/>
        <dbReference type="EC" id="7.1.1.2"/>
    </reaction>
</comment>
<dbReference type="InterPro" id="IPR001694">
    <property type="entry name" value="NADH_UbQ_OxRdtase_su1/FPO"/>
</dbReference>
<accession>A0A141CKI2</accession>
<feature type="transmembrane region" description="Helical" evidence="11">
    <location>
        <begin position="66"/>
        <end position="85"/>
    </location>
</feature>
<comment type="function">
    <text evidence="11">Core subunit of the mitochondrial membrane respiratory chain NADH dehydrogenase (Complex I) which catalyzes electron transfer from NADH through the respiratory chain, using ubiquinone as an electron acceptor. Essential for the catalytic activity of complex I.</text>
</comment>
<dbReference type="PANTHER" id="PTHR11432">
    <property type="entry name" value="NADH DEHYDROGENASE SUBUNIT 1"/>
    <property type="match status" value="1"/>
</dbReference>
<keyword evidence="5 9" id="KW-0812">Transmembrane</keyword>
<gene>
    <name evidence="12" type="primary">NADH1</name>
</gene>
<keyword evidence="11" id="KW-1278">Translocase</keyword>
<evidence type="ECO:0000256" key="10">
    <source>
        <dbReference type="RuleBase" id="RU000473"/>
    </source>
</evidence>
<feature type="transmembrane region" description="Helical" evidence="11">
    <location>
        <begin position="361"/>
        <end position="383"/>
    </location>
</feature>
<dbReference type="Pfam" id="PF00507">
    <property type="entry name" value="Oxidored_q4"/>
    <property type="match status" value="1"/>
</dbReference>
<evidence type="ECO:0000256" key="4">
    <source>
        <dbReference type="ARBA" id="ARBA00022448"/>
    </source>
</evidence>
<sequence length="412" mass="47046">MVAVITLVLVMVAVAFFTLMERKVLGYIHIRKGPNKPGPAGLLVPFADAVKLFLKEMSYPLLSNKTLFNTIAILIMLVPMILWFVNPIESFHTDPKVMCIFVVAIASIGVYGTLGAGWSSNSKYSLLGALRAVAQTISYEVSMTIIILTSVIFFFYDMTQEKSVSIWGWNFLITMMFAVSVLAEANRSPFDFAEGESELVSGFNTEYSSVLFVMVFLAEYMSILFMSFLCSMLFLASSIMELFAGGITISFFYIWARGTLPRFRYDQLMYLAWKVFLPMSLFILVLKTTMFSMWELWKLMWSKLSIFFSSMYVMIAWLISSIFLVGSILSLKTLSDKEKMSPFECGFEPYGVSRLPFCMKFFLVSIIFLVFDVEVTLILPMIFSSYQVMTFLIILIMGLFYEWMFGGLHWMV</sequence>
<feature type="transmembrane region" description="Helical" evidence="11">
    <location>
        <begin position="168"/>
        <end position="186"/>
    </location>
</feature>
<evidence type="ECO:0000256" key="11">
    <source>
        <dbReference type="RuleBase" id="RU003640"/>
    </source>
</evidence>
<dbReference type="AlphaFoldDB" id="A0A141CKI2"/>
<dbReference type="EMBL" id="KP899754">
    <property type="protein sequence ID" value="AKS04028.1"/>
    <property type="molecule type" value="Genomic_DNA"/>
</dbReference>
<organism evidence="12">
    <name type="scientific">Parasagitta setosa</name>
    <dbReference type="NCBI Taxonomy" id="366441"/>
    <lineage>
        <taxon>Eukaryota</taxon>
        <taxon>Metazoa</taxon>
        <taxon>Spiralia</taxon>
        <taxon>Gnathifera</taxon>
        <taxon>Chaetognatha</taxon>
        <taxon>Sagittoidea</taxon>
        <taxon>Aphragmophora</taxon>
        <taxon>Ctenodontina</taxon>
        <taxon>Sagittidae</taxon>
        <taxon>Parasagitta</taxon>
    </lineage>
</organism>
<reference evidence="12" key="1">
    <citation type="submission" date="2015-03" db="EMBL/GenBank/DDBJ databases">
        <title>Mitochondrial variation in chaetognaths.</title>
        <authorList>
            <person name="Marletaz F."/>
            <person name="Le Parco Y."/>
            <person name="Liu S."/>
            <person name="Peijnenburg K."/>
        </authorList>
    </citation>
    <scope>NUCLEOTIDE SEQUENCE</scope>
    <source>
        <strain evidence="12">SS-S1-50</strain>
    </source>
</reference>
<keyword evidence="6 11" id="KW-1133">Transmembrane helix</keyword>
<evidence type="ECO:0000256" key="3">
    <source>
        <dbReference type="ARBA" id="ARBA00010535"/>
    </source>
</evidence>
<dbReference type="PANTHER" id="PTHR11432:SF3">
    <property type="entry name" value="NADH-UBIQUINONE OXIDOREDUCTASE CHAIN 1"/>
    <property type="match status" value="1"/>
</dbReference>
<feature type="transmembrane region" description="Helical" evidence="11">
    <location>
        <begin position="137"/>
        <end position="156"/>
    </location>
</feature>
<comment type="similarity">
    <text evidence="2 11">Belongs to the complex I subunit 3 family.</text>
</comment>
<feature type="transmembrane region" description="Helical" evidence="11">
    <location>
        <begin position="306"/>
        <end position="331"/>
    </location>
</feature>
<keyword evidence="4 11" id="KW-0813">Transport</keyword>
<keyword evidence="7 11" id="KW-0472">Membrane</keyword>
<evidence type="ECO:0000256" key="9">
    <source>
        <dbReference type="RuleBase" id="RU000471"/>
    </source>
</evidence>
<evidence type="ECO:0000256" key="2">
    <source>
        <dbReference type="ARBA" id="ARBA00008472"/>
    </source>
</evidence>
<dbReference type="InterPro" id="IPR000440">
    <property type="entry name" value="NADH_UbQ/plastoQ_OxRdtase_su3"/>
</dbReference>
<dbReference type="Gene3D" id="1.20.58.1610">
    <property type="entry name" value="NADH:ubiquinone/plastoquinone oxidoreductase, chain 3"/>
    <property type="match status" value="1"/>
</dbReference>
<feature type="transmembrane region" description="Helical" evidence="11">
    <location>
        <begin position="207"/>
        <end position="228"/>
    </location>
</feature>
<keyword evidence="11" id="KW-0249">Electron transport</keyword>
<name>A0A141CKI2_9BILA</name>
<comment type="similarity">
    <text evidence="3 9">Belongs to the complex I subunit 1 family.</text>
</comment>
<dbReference type="Pfam" id="PF00146">
    <property type="entry name" value="NADHdh"/>
    <property type="match status" value="1"/>
</dbReference>
<evidence type="ECO:0000256" key="7">
    <source>
        <dbReference type="ARBA" id="ARBA00023136"/>
    </source>
</evidence>
<evidence type="ECO:0000256" key="6">
    <source>
        <dbReference type="ARBA" id="ARBA00022989"/>
    </source>
</evidence>
<evidence type="ECO:0000313" key="12">
    <source>
        <dbReference type="EMBL" id="AKS04028.1"/>
    </source>
</evidence>
<evidence type="ECO:0000256" key="5">
    <source>
        <dbReference type="ARBA" id="ARBA00022692"/>
    </source>
</evidence>
<feature type="transmembrane region" description="Helical" evidence="11">
    <location>
        <begin position="97"/>
        <end position="116"/>
    </location>
</feature>
<evidence type="ECO:0000256" key="1">
    <source>
        <dbReference type="ARBA" id="ARBA00004141"/>
    </source>
</evidence>
<dbReference type="EC" id="7.1.1.2" evidence="10"/>
<dbReference type="InterPro" id="IPR038430">
    <property type="entry name" value="NDAH_ubi_oxred_su3_sf"/>
</dbReference>
<keyword evidence="11" id="KW-0679">Respiratory chain</keyword>
<keyword evidence="9" id="KW-0520">NAD</keyword>
<dbReference type="GO" id="GO:0003954">
    <property type="term" value="F:NADH dehydrogenase activity"/>
    <property type="evidence" value="ECO:0007669"/>
    <property type="project" value="TreeGrafter"/>
</dbReference>
<feature type="transmembrane region" description="Helical" evidence="11">
    <location>
        <begin position="234"/>
        <end position="256"/>
    </location>
</feature>
<dbReference type="PROSITE" id="PS00668">
    <property type="entry name" value="COMPLEX1_ND1_2"/>
    <property type="match status" value="1"/>
</dbReference>
<geneLocation type="mitochondrion" evidence="12"/>
<dbReference type="GO" id="GO:0009060">
    <property type="term" value="P:aerobic respiration"/>
    <property type="evidence" value="ECO:0007669"/>
    <property type="project" value="TreeGrafter"/>
</dbReference>
<dbReference type="HAMAP" id="MF_01350">
    <property type="entry name" value="NDH1_NuoH"/>
    <property type="match status" value="1"/>
</dbReference>
<protein>
    <recommendedName>
        <fullName evidence="10 11">Multifunctional fusion protein</fullName>
    </recommendedName>
    <domain>
        <recommendedName>
            <fullName evidence="10">NADH-ubiquinone oxidoreductase chain 1</fullName>
            <ecNumber evidence="10">7.1.1.2</ecNumber>
        </recommendedName>
    </domain>
    <domain>
        <recommendedName>
            <fullName evidence="11">NADH-ubiquinone oxidoreductase chain 3</fullName>
        </recommendedName>
    </domain>
</protein>